<evidence type="ECO:0000256" key="2">
    <source>
        <dbReference type="ARBA" id="ARBA00022475"/>
    </source>
</evidence>
<keyword evidence="3 6" id="KW-0812">Transmembrane</keyword>
<comment type="subcellular location">
    <subcellularLocation>
        <location evidence="1">Cell membrane</location>
        <topology evidence="1">Multi-pass membrane protein</topology>
    </subcellularLocation>
</comment>
<evidence type="ECO:0000256" key="4">
    <source>
        <dbReference type="ARBA" id="ARBA00022989"/>
    </source>
</evidence>
<dbReference type="SUPFAM" id="SSF53649">
    <property type="entry name" value="Alkaline phosphatase-like"/>
    <property type="match status" value="1"/>
</dbReference>
<dbReference type="InterPro" id="IPR000917">
    <property type="entry name" value="Sulfatase_N"/>
</dbReference>
<keyword evidence="5 6" id="KW-0472">Membrane</keyword>
<comment type="caution">
    <text evidence="8">The sequence shown here is derived from an EMBL/GenBank/DDBJ whole genome shotgun (WGS) entry which is preliminary data.</text>
</comment>
<evidence type="ECO:0000313" key="8">
    <source>
        <dbReference type="EMBL" id="KAK8860461.1"/>
    </source>
</evidence>
<protein>
    <recommendedName>
        <fullName evidence="7">Sulfatase N-terminal domain-containing protein</fullName>
    </recommendedName>
</protein>
<evidence type="ECO:0000259" key="7">
    <source>
        <dbReference type="Pfam" id="PF00884"/>
    </source>
</evidence>
<organism evidence="8 9">
    <name type="scientific">Tritrichomonas musculus</name>
    <dbReference type="NCBI Taxonomy" id="1915356"/>
    <lineage>
        <taxon>Eukaryota</taxon>
        <taxon>Metamonada</taxon>
        <taxon>Parabasalia</taxon>
        <taxon>Tritrichomonadida</taxon>
        <taxon>Tritrichomonadidae</taxon>
        <taxon>Tritrichomonas</taxon>
    </lineage>
</organism>
<feature type="transmembrane region" description="Helical" evidence="6">
    <location>
        <begin position="25"/>
        <end position="44"/>
    </location>
</feature>
<feature type="transmembrane region" description="Helical" evidence="6">
    <location>
        <begin position="56"/>
        <end position="74"/>
    </location>
</feature>
<dbReference type="InterPro" id="IPR017850">
    <property type="entry name" value="Alkaline_phosphatase_core_sf"/>
</dbReference>
<keyword evidence="2" id="KW-1003">Cell membrane</keyword>
<keyword evidence="4 6" id="KW-1133">Transmembrane helix</keyword>
<gene>
    <name evidence="8" type="ORF">M9Y10_012126</name>
</gene>
<dbReference type="EMBL" id="JAPFFF010000018">
    <property type="protein sequence ID" value="KAK8860461.1"/>
    <property type="molecule type" value="Genomic_DNA"/>
</dbReference>
<name>A0ABR2IBV6_9EUKA</name>
<proteinExistence type="predicted"/>
<dbReference type="Proteomes" id="UP001470230">
    <property type="component" value="Unassembled WGS sequence"/>
</dbReference>
<accession>A0ABR2IBV6</accession>
<feature type="domain" description="Sulfatase N-terminal" evidence="7">
    <location>
        <begin position="212"/>
        <end position="380"/>
    </location>
</feature>
<evidence type="ECO:0000256" key="3">
    <source>
        <dbReference type="ARBA" id="ARBA00022692"/>
    </source>
</evidence>
<dbReference type="PANTHER" id="PTHR47371">
    <property type="entry name" value="LIPOTEICHOIC ACID SYNTHASE"/>
    <property type="match status" value="1"/>
</dbReference>
<evidence type="ECO:0000313" key="9">
    <source>
        <dbReference type="Proteomes" id="UP001470230"/>
    </source>
</evidence>
<evidence type="ECO:0000256" key="6">
    <source>
        <dbReference type="SAM" id="Phobius"/>
    </source>
</evidence>
<dbReference type="InterPro" id="IPR050448">
    <property type="entry name" value="OpgB/LTA_synthase_biosynth"/>
</dbReference>
<sequence length="478" mass="56284">MNSPFNSQALNAIDFNYIFKNQKSFIPFIILGIFSCISLIFFPCFEKEITLPKISFIINIINFHLMFIFMFSILCDFHEKSNNSLFDLNSDSYYSILKRMIDSKFNVQPQVLNTSNKLKNLILVQLESFPSEIVNDAKISPNLNNFSNIFEYISPIIPQPYTTWSFSGLLVTQTGMPQIYPDPKWGELASQTDYLYVIDIKGVSDILNTLNYKLDYMVTGKNPVMGFDKWIKHHNIQRIYKAKNDLYLFNYLADEYLPKIDKIIRDSNFEKHYLSLVVNSNTHIPYVRPKWCNLNFPDIPEYHKPFYCIDHALKRFLNKFLELKMYEHTLLVIYPDHPPYQMNYKELFILFPGMNKVENKINGEITFYDFAPTILDLIGIKKYQPPFPYGRNIYRNDPNEKYCLGDICAQKRSKPDLDDLSLIYKLVHFEHGKNIHTYNLSNPFSCRINGTDKIYYSYTPCFTNIRAKEIVVPRTTLY</sequence>
<dbReference type="Pfam" id="PF00884">
    <property type="entry name" value="Sulfatase"/>
    <property type="match status" value="1"/>
</dbReference>
<reference evidence="8 9" key="1">
    <citation type="submission" date="2024-04" db="EMBL/GenBank/DDBJ databases">
        <title>Tritrichomonas musculus Genome.</title>
        <authorList>
            <person name="Alves-Ferreira E."/>
            <person name="Grigg M."/>
            <person name="Lorenzi H."/>
            <person name="Galac M."/>
        </authorList>
    </citation>
    <scope>NUCLEOTIDE SEQUENCE [LARGE SCALE GENOMIC DNA]</scope>
    <source>
        <strain evidence="8 9">EAF2021</strain>
    </source>
</reference>
<dbReference type="PANTHER" id="PTHR47371:SF3">
    <property type="entry name" value="PHOSPHOGLYCEROL TRANSFERASE I"/>
    <property type="match status" value="1"/>
</dbReference>
<evidence type="ECO:0000256" key="1">
    <source>
        <dbReference type="ARBA" id="ARBA00004651"/>
    </source>
</evidence>
<evidence type="ECO:0000256" key="5">
    <source>
        <dbReference type="ARBA" id="ARBA00023136"/>
    </source>
</evidence>
<dbReference type="Gene3D" id="3.40.720.10">
    <property type="entry name" value="Alkaline Phosphatase, subunit A"/>
    <property type="match status" value="1"/>
</dbReference>
<keyword evidence="9" id="KW-1185">Reference proteome</keyword>